<dbReference type="Proteomes" id="UP000659388">
    <property type="component" value="Unassembled WGS sequence"/>
</dbReference>
<organism evidence="1 2">
    <name type="scientific">Fulvivirga sediminis</name>
    <dbReference type="NCBI Taxonomy" id="2803949"/>
    <lineage>
        <taxon>Bacteria</taxon>
        <taxon>Pseudomonadati</taxon>
        <taxon>Bacteroidota</taxon>
        <taxon>Cytophagia</taxon>
        <taxon>Cytophagales</taxon>
        <taxon>Fulvivirgaceae</taxon>
        <taxon>Fulvivirga</taxon>
    </lineage>
</organism>
<dbReference type="InterPro" id="IPR042099">
    <property type="entry name" value="ANL_N_sf"/>
</dbReference>
<accession>A0A937F6N4</accession>
<keyword evidence="2" id="KW-1185">Reference proteome</keyword>
<dbReference type="GO" id="GO:0016740">
    <property type="term" value="F:transferase activity"/>
    <property type="evidence" value="ECO:0007669"/>
    <property type="project" value="UniProtKB-KW"/>
</dbReference>
<dbReference type="AlphaFoldDB" id="A0A937F6N4"/>
<dbReference type="SUPFAM" id="SSF56801">
    <property type="entry name" value="Acetyl-CoA synthetase-like"/>
    <property type="match status" value="1"/>
</dbReference>
<evidence type="ECO:0000313" key="2">
    <source>
        <dbReference type="Proteomes" id="UP000659388"/>
    </source>
</evidence>
<sequence length="328" mass="37512">MNPFKSFSEEIFQVTEENFESVALKMFRYQAEYNEVYKNYVQTLGVKVGNVSSLKEVPFLPISMFKTQKVVTGDWDQEVVFQSSGTTGQVNSKHYVYDVDLYLKNTEKIFEYFYGPLSDFHFLALLPSYLEREGSSLVLMAEYFIKRSGSKKSGFFLNDFESLLAQLKNINDGRKIVLLGVSFALLDLAEELSPNLSGVTVMETGGMKGRKKELVREELHSIYKDKFNIREVHSEYGMTELMSQAYSKGEGMFNTPPWMKVLLRDFNDPFDYHTVKNTGGINIIDLANIHSCAFIETQDIGRRIEGKGFEVIGRFDNSDIRGCNLMVI</sequence>
<evidence type="ECO:0000313" key="1">
    <source>
        <dbReference type="EMBL" id="MBL3655619.1"/>
    </source>
</evidence>
<keyword evidence="1" id="KW-0808">Transferase</keyword>
<dbReference type="RefSeq" id="WP_202243280.1">
    <property type="nucleotide sequence ID" value="NZ_JAESIY010000002.1"/>
</dbReference>
<proteinExistence type="predicted"/>
<gene>
    <name evidence="1" type="ORF">JL102_05730</name>
</gene>
<dbReference type="Gene3D" id="3.40.50.12780">
    <property type="entry name" value="N-terminal domain of ligase-like"/>
    <property type="match status" value="1"/>
</dbReference>
<name>A0A937F6N4_9BACT</name>
<dbReference type="EMBL" id="JAESIY010000002">
    <property type="protein sequence ID" value="MBL3655619.1"/>
    <property type="molecule type" value="Genomic_DNA"/>
</dbReference>
<protein>
    <submittedName>
        <fullName evidence="1">Acyl transferase</fullName>
    </submittedName>
</protein>
<reference evidence="1" key="1">
    <citation type="submission" date="2021-01" db="EMBL/GenBank/DDBJ databases">
        <title>Fulvivirga kasyanovii gen. nov., sp nov., a novel member of the phylum Bacteroidetes isolated from seawater in a mussel farm.</title>
        <authorList>
            <person name="Zhao L.-H."/>
            <person name="Wang Z.-J."/>
        </authorList>
    </citation>
    <scope>NUCLEOTIDE SEQUENCE</scope>
    <source>
        <strain evidence="1">2943</strain>
    </source>
</reference>
<comment type="caution">
    <text evidence="1">The sequence shown here is derived from an EMBL/GenBank/DDBJ whole genome shotgun (WGS) entry which is preliminary data.</text>
</comment>